<feature type="transmembrane region" description="Helical" evidence="1">
    <location>
        <begin position="71"/>
        <end position="90"/>
    </location>
</feature>
<dbReference type="EMBL" id="LDTF01000022">
    <property type="protein sequence ID" value="KTT99696.1"/>
    <property type="molecule type" value="Genomic_DNA"/>
</dbReference>
<gene>
    <name evidence="2" type="ORF">NS355_06055</name>
</gene>
<sequence length="98" mass="10288">MQLIHNLRGSNSRALRNAVWALLTCVLLAPALAMPFTSEVDWSLVDFVFAAILLGTIGVACECAPRLSAPLAVRALIVIGTVAVVCTIWADAAVGIVD</sequence>
<dbReference type="RefSeq" id="WP_058744884.1">
    <property type="nucleotide sequence ID" value="NZ_LDTF01000022.1"/>
</dbReference>
<keyword evidence="1" id="KW-1133">Transmembrane helix</keyword>
<evidence type="ECO:0000256" key="1">
    <source>
        <dbReference type="SAM" id="Phobius"/>
    </source>
</evidence>
<evidence type="ECO:0000313" key="2">
    <source>
        <dbReference type="EMBL" id="KTT99696.1"/>
    </source>
</evidence>
<reference evidence="2 3" key="1">
    <citation type="journal article" date="2016" name="Front. Microbiol.">
        <title>Genomic Resource of Rice Seed Associated Bacteria.</title>
        <authorList>
            <person name="Midha S."/>
            <person name="Bansal K."/>
            <person name="Sharma S."/>
            <person name="Kumar N."/>
            <person name="Patil P.P."/>
            <person name="Chaudhry V."/>
            <person name="Patil P.B."/>
        </authorList>
    </citation>
    <scope>NUCLEOTIDE SEQUENCE [LARGE SCALE GENOMIC DNA]</scope>
    <source>
        <strain evidence="2 3">NS355</strain>
    </source>
</reference>
<evidence type="ECO:0000313" key="3">
    <source>
        <dbReference type="Proteomes" id="UP000073923"/>
    </source>
</evidence>
<proteinExistence type="predicted"/>
<name>A0A147IVJ6_9SPHN</name>
<dbReference type="OrthoDB" id="9813621at2"/>
<feature type="transmembrane region" description="Helical" evidence="1">
    <location>
        <begin position="43"/>
        <end position="64"/>
    </location>
</feature>
<comment type="caution">
    <text evidence="2">The sequence shown here is derived from an EMBL/GenBank/DDBJ whole genome shotgun (WGS) entry which is preliminary data.</text>
</comment>
<organism evidence="2 3">
    <name type="scientific">Sphingomonas yabuuchiae</name>
    <dbReference type="NCBI Taxonomy" id="172044"/>
    <lineage>
        <taxon>Bacteria</taxon>
        <taxon>Pseudomonadati</taxon>
        <taxon>Pseudomonadota</taxon>
        <taxon>Alphaproteobacteria</taxon>
        <taxon>Sphingomonadales</taxon>
        <taxon>Sphingomonadaceae</taxon>
        <taxon>Sphingomonas</taxon>
    </lineage>
</organism>
<dbReference type="AlphaFoldDB" id="A0A147IVJ6"/>
<keyword evidence="1" id="KW-0812">Transmembrane</keyword>
<keyword evidence="1" id="KW-0472">Membrane</keyword>
<dbReference type="Proteomes" id="UP000073923">
    <property type="component" value="Unassembled WGS sequence"/>
</dbReference>
<accession>A0A147IVJ6</accession>
<protein>
    <submittedName>
        <fullName evidence="2">Uncharacterized protein</fullName>
    </submittedName>
</protein>
<dbReference type="PATRIC" id="fig|172044.3.peg.952"/>